<name>A0ABQ5B9A6_9ASTR</name>
<keyword evidence="1" id="KW-0695">RNA-directed DNA polymerase</keyword>
<dbReference type="EMBL" id="BQNB010013040">
    <property type="protein sequence ID" value="GJT11093.1"/>
    <property type="molecule type" value="Genomic_DNA"/>
</dbReference>
<protein>
    <submittedName>
        <fullName evidence="1">Reverse transcriptase domain-containing protein</fullName>
    </submittedName>
</protein>
<proteinExistence type="predicted"/>
<dbReference type="GO" id="GO:0003964">
    <property type="term" value="F:RNA-directed DNA polymerase activity"/>
    <property type="evidence" value="ECO:0007669"/>
    <property type="project" value="UniProtKB-KW"/>
</dbReference>
<keyword evidence="1" id="KW-0548">Nucleotidyltransferase</keyword>
<dbReference type="Proteomes" id="UP001151760">
    <property type="component" value="Unassembled WGS sequence"/>
</dbReference>
<organism evidence="1 2">
    <name type="scientific">Tanacetum coccineum</name>
    <dbReference type="NCBI Taxonomy" id="301880"/>
    <lineage>
        <taxon>Eukaryota</taxon>
        <taxon>Viridiplantae</taxon>
        <taxon>Streptophyta</taxon>
        <taxon>Embryophyta</taxon>
        <taxon>Tracheophyta</taxon>
        <taxon>Spermatophyta</taxon>
        <taxon>Magnoliopsida</taxon>
        <taxon>eudicotyledons</taxon>
        <taxon>Gunneridae</taxon>
        <taxon>Pentapetalae</taxon>
        <taxon>asterids</taxon>
        <taxon>campanulids</taxon>
        <taxon>Asterales</taxon>
        <taxon>Asteraceae</taxon>
        <taxon>Asteroideae</taxon>
        <taxon>Anthemideae</taxon>
        <taxon>Anthemidinae</taxon>
        <taxon>Tanacetum</taxon>
    </lineage>
</organism>
<evidence type="ECO:0000313" key="2">
    <source>
        <dbReference type="Proteomes" id="UP001151760"/>
    </source>
</evidence>
<keyword evidence="2" id="KW-1185">Reference proteome</keyword>
<gene>
    <name evidence="1" type="ORF">Tco_0858135</name>
</gene>
<comment type="caution">
    <text evidence="1">The sequence shown here is derived from an EMBL/GenBank/DDBJ whole genome shotgun (WGS) entry which is preliminary data.</text>
</comment>
<dbReference type="Gene3D" id="3.30.420.10">
    <property type="entry name" value="Ribonuclease H-like superfamily/Ribonuclease H"/>
    <property type="match status" value="1"/>
</dbReference>
<dbReference type="InterPro" id="IPR036397">
    <property type="entry name" value="RNaseH_sf"/>
</dbReference>
<dbReference type="InterPro" id="IPR012337">
    <property type="entry name" value="RNaseH-like_sf"/>
</dbReference>
<reference evidence="1" key="1">
    <citation type="journal article" date="2022" name="Int. J. Mol. Sci.">
        <title>Draft Genome of Tanacetum Coccineum: Genomic Comparison of Closely Related Tanacetum-Family Plants.</title>
        <authorList>
            <person name="Yamashiro T."/>
            <person name="Shiraishi A."/>
            <person name="Nakayama K."/>
            <person name="Satake H."/>
        </authorList>
    </citation>
    <scope>NUCLEOTIDE SEQUENCE</scope>
</reference>
<dbReference type="SUPFAM" id="SSF53098">
    <property type="entry name" value="Ribonuclease H-like"/>
    <property type="match status" value="1"/>
</dbReference>
<reference evidence="1" key="2">
    <citation type="submission" date="2022-01" db="EMBL/GenBank/DDBJ databases">
        <authorList>
            <person name="Yamashiro T."/>
            <person name="Shiraishi A."/>
            <person name="Satake H."/>
            <person name="Nakayama K."/>
        </authorList>
    </citation>
    <scope>NUCLEOTIDE SEQUENCE</scope>
</reference>
<keyword evidence="1" id="KW-0808">Transferase</keyword>
<sequence length="166" mass="19020">MSSLWRAYQKAMGTQLDMSMAYHLQTDRQSERTIQTLEDMLRACVIDFGNGNSKSGNLLTDSTASRVEAGFSQDVSLSQLNEGVIRRTINLLIDALQVIQALFQRGTSKKSYKKVKQLKQSSILVCQVCWNTRKVWSHVNENSILEKKYPQPLHKTARRHFQVFKP</sequence>
<accession>A0ABQ5B9A6</accession>
<evidence type="ECO:0000313" key="1">
    <source>
        <dbReference type="EMBL" id="GJT11093.1"/>
    </source>
</evidence>